<dbReference type="RefSeq" id="WP_179540289.1">
    <property type="nucleotide sequence ID" value="NZ_BAAALL010000008.1"/>
</dbReference>
<comment type="caution">
    <text evidence="2">The sequence shown here is derived from an EMBL/GenBank/DDBJ whole genome shotgun (WGS) entry which is preliminary data.</text>
</comment>
<accession>A0A7Z0GKC5</accession>
<name>A0A7Z0GKC5_9MICC</name>
<protein>
    <recommendedName>
        <fullName evidence="4">Secreted protein</fullName>
    </recommendedName>
</protein>
<dbReference type="EMBL" id="JACCFY010000001">
    <property type="protein sequence ID" value="NYJ76711.1"/>
    <property type="molecule type" value="Genomic_DNA"/>
</dbReference>
<evidence type="ECO:0000256" key="1">
    <source>
        <dbReference type="SAM" id="SignalP"/>
    </source>
</evidence>
<proteinExistence type="predicted"/>
<dbReference type="AlphaFoldDB" id="A0A7Z0GKC5"/>
<evidence type="ECO:0008006" key="4">
    <source>
        <dbReference type="Google" id="ProtNLM"/>
    </source>
</evidence>
<keyword evidence="3" id="KW-1185">Reference proteome</keyword>
<evidence type="ECO:0000313" key="3">
    <source>
        <dbReference type="Proteomes" id="UP000535437"/>
    </source>
</evidence>
<dbReference type="Proteomes" id="UP000535437">
    <property type="component" value="Unassembled WGS sequence"/>
</dbReference>
<organism evidence="2 3">
    <name type="scientific">Nesterenkonia xinjiangensis</name>
    <dbReference type="NCBI Taxonomy" id="225327"/>
    <lineage>
        <taxon>Bacteria</taxon>
        <taxon>Bacillati</taxon>
        <taxon>Actinomycetota</taxon>
        <taxon>Actinomycetes</taxon>
        <taxon>Micrococcales</taxon>
        <taxon>Micrococcaceae</taxon>
        <taxon>Nesterenkonia</taxon>
    </lineage>
</organism>
<feature type="chain" id="PRO_5030952184" description="Secreted protein" evidence="1">
    <location>
        <begin position="26"/>
        <end position="152"/>
    </location>
</feature>
<reference evidence="2 3" key="1">
    <citation type="submission" date="2020-07" db="EMBL/GenBank/DDBJ databases">
        <title>Sequencing the genomes of 1000 actinobacteria strains.</title>
        <authorList>
            <person name="Klenk H.-P."/>
        </authorList>
    </citation>
    <scope>NUCLEOTIDE SEQUENCE [LARGE SCALE GENOMIC DNA]</scope>
    <source>
        <strain evidence="2 3">DSM 15475</strain>
    </source>
</reference>
<sequence>MRRRLAMALGSAALLAAATVGPADATGQADLAQVRSATAAYHDLGTAMDAGYAQVSDCVPNMGYHYQRGVAATAEDLDPLNPEILVYAPLPNGRNKLVAVEYATWDEEAELFGTAFDPPHPHGGPPFHTLHVWVWQGNPDGIFAPTNPNVRC</sequence>
<feature type="signal peptide" evidence="1">
    <location>
        <begin position="1"/>
        <end position="25"/>
    </location>
</feature>
<keyword evidence="1" id="KW-0732">Signal</keyword>
<gene>
    <name evidence="2" type="ORF">HNR09_000122</name>
</gene>
<evidence type="ECO:0000313" key="2">
    <source>
        <dbReference type="EMBL" id="NYJ76711.1"/>
    </source>
</evidence>